<dbReference type="AlphaFoldDB" id="B4CYY5"/>
<dbReference type="InParanoid" id="B4CYY5"/>
<gene>
    <name evidence="2" type="ORF">CfE428DRAFT_1873</name>
</gene>
<sequence precursor="true">MHKAILPLIALLCCLAGCVTESSSSAPEAWHVDLRYAFDHERVVVSANGRQVFSGSVTTNDGTGLAKGISIRNQWDLLHLRIEVPSTGIVLERTLDARQGRFVGVTKQFDGELSMDQQTTDFSRN</sequence>
<accession>B4CYY5</accession>
<evidence type="ECO:0000313" key="2">
    <source>
        <dbReference type="EMBL" id="EDY20676.1"/>
    </source>
</evidence>
<dbReference type="STRING" id="497964.CfE428DRAFT_1873"/>
<evidence type="ECO:0000313" key="3">
    <source>
        <dbReference type="Proteomes" id="UP000005824"/>
    </source>
</evidence>
<name>B4CYY5_9BACT</name>
<comment type="caution">
    <text evidence="2">The sequence shown here is derived from an EMBL/GenBank/DDBJ whole genome shotgun (WGS) entry which is preliminary data.</text>
</comment>
<evidence type="ECO:0000256" key="1">
    <source>
        <dbReference type="SAM" id="SignalP"/>
    </source>
</evidence>
<protein>
    <recommendedName>
        <fullName evidence="4">Lipoprotein</fullName>
    </recommendedName>
</protein>
<keyword evidence="1" id="KW-0732">Signal</keyword>
<feature type="chain" id="PRO_5002800252" description="Lipoprotein" evidence="1">
    <location>
        <begin position="26"/>
        <end position="125"/>
    </location>
</feature>
<dbReference type="EMBL" id="ABVL01000004">
    <property type="protein sequence ID" value="EDY20676.1"/>
    <property type="molecule type" value="Genomic_DNA"/>
</dbReference>
<organism evidence="2 3">
    <name type="scientific">Chthoniobacter flavus Ellin428</name>
    <dbReference type="NCBI Taxonomy" id="497964"/>
    <lineage>
        <taxon>Bacteria</taxon>
        <taxon>Pseudomonadati</taxon>
        <taxon>Verrucomicrobiota</taxon>
        <taxon>Spartobacteria</taxon>
        <taxon>Chthoniobacterales</taxon>
        <taxon>Chthoniobacteraceae</taxon>
        <taxon>Chthoniobacter</taxon>
    </lineage>
</organism>
<proteinExistence type="predicted"/>
<evidence type="ECO:0008006" key="4">
    <source>
        <dbReference type="Google" id="ProtNLM"/>
    </source>
</evidence>
<reference evidence="2 3" key="1">
    <citation type="journal article" date="2011" name="J. Bacteriol.">
        <title>Genome sequence of Chthoniobacter flavus Ellin428, an aerobic heterotrophic soil bacterium.</title>
        <authorList>
            <person name="Kant R."/>
            <person name="van Passel M.W."/>
            <person name="Palva A."/>
            <person name="Lucas S."/>
            <person name="Lapidus A."/>
            <person name="Glavina Del Rio T."/>
            <person name="Dalin E."/>
            <person name="Tice H."/>
            <person name="Bruce D."/>
            <person name="Goodwin L."/>
            <person name="Pitluck S."/>
            <person name="Larimer F.W."/>
            <person name="Land M.L."/>
            <person name="Hauser L."/>
            <person name="Sangwan P."/>
            <person name="de Vos W.M."/>
            <person name="Janssen P.H."/>
            <person name="Smidt H."/>
        </authorList>
    </citation>
    <scope>NUCLEOTIDE SEQUENCE [LARGE SCALE GENOMIC DNA]</scope>
    <source>
        <strain evidence="2 3">Ellin428</strain>
    </source>
</reference>
<dbReference type="Proteomes" id="UP000005824">
    <property type="component" value="Unassembled WGS sequence"/>
</dbReference>
<keyword evidence="3" id="KW-1185">Reference proteome</keyword>
<dbReference type="RefSeq" id="WP_006979198.1">
    <property type="nucleotide sequence ID" value="NZ_ABVL01000004.1"/>
</dbReference>
<feature type="signal peptide" evidence="1">
    <location>
        <begin position="1"/>
        <end position="25"/>
    </location>
</feature>